<sequence>MKKKTIFFIAFAVFAIIVLVWFAPLQKSKYVHIVREVGISKETVENNAEMESIKVHGTFWNDGSLIAKNLTATIIFADAAHNKIVRKNVPVGGDLLANKGNVMEFDSEYLREKTIPKTDVNVSVQFDWMENGQLKTTETLLSGDESDSTNKGNNNTGKFNYGNATVESIEIMVLESFPVQIKVNARGYLPDGCTKIDEITKEKKDNTFSISIKTVRPADTFCTEVIVPFQEVISLDVYGLKAGIYTVDVNGVNGTFELVTDNIIRE</sequence>
<dbReference type="Proteomes" id="UP000050360">
    <property type="component" value="Unassembled WGS sequence"/>
</dbReference>
<protein>
    <submittedName>
        <fullName evidence="2">Uncharacterized protein</fullName>
    </submittedName>
</protein>
<reference evidence="2 3" key="1">
    <citation type="submission" date="2015-09" db="EMBL/GenBank/DDBJ databases">
        <title>A metagenomics-based metabolic model of nitrate-dependent anaerobic oxidation of methane by Methanoperedens-like archaea.</title>
        <authorList>
            <person name="Arshad A."/>
            <person name="Speth D.R."/>
            <person name="De Graaf R.M."/>
            <person name="Op Den Camp H.J."/>
            <person name="Jetten M.S."/>
            <person name="Welte C.U."/>
        </authorList>
    </citation>
    <scope>NUCLEOTIDE SEQUENCE [LARGE SCALE GENOMIC DNA]</scope>
</reference>
<gene>
    <name evidence="2" type="ORF">MPEBLZ_01822</name>
</gene>
<keyword evidence="1" id="KW-0812">Transmembrane</keyword>
<keyword evidence="1" id="KW-0472">Membrane</keyword>
<evidence type="ECO:0000256" key="1">
    <source>
        <dbReference type="SAM" id="Phobius"/>
    </source>
</evidence>
<organism evidence="2 3">
    <name type="scientific">Candidatus Methanoperedens nitratireducens</name>
    <dbReference type="NCBI Taxonomy" id="1392998"/>
    <lineage>
        <taxon>Archaea</taxon>
        <taxon>Methanobacteriati</taxon>
        <taxon>Methanobacteriota</taxon>
        <taxon>Stenosarchaea group</taxon>
        <taxon>Methanomicrobia</taxon>
        <taxon>Methanosarcinales</taxon>
        <taxon>ANME-2 cluster</taxon>
        <taxon>Candidatus Methanoperedentaceae</taxon>
        <taxon>Candidatus Methanoperedens</taxon>
    </lineage>
</organism>
<comment type="caution">
    <text evidence="2">The sequence shown here is derived from an EMBL/GenBank/DDBJ whole genome shotgun (WGS) entry which is preliminary data.</text>
</comment>
<evidence type="ECO:0000313" key="3">
    <source>
        <dbReference type="Proteomes" id="UP000050360"/>
    </source>
</evidence>
<name>A0A0P7ZIP6_9EURY</name>
<dbReference type="AlphaFoldDB" id="A0A0P7ZIP6"/>
<dbReference type="EMBL" id="LKCM01000137">
    <property type="protein sequence ID" value="KPQ43636.1"/>
    <property type="molecule type" value="Genomic_DNA"/>
</dbReference>
<keyword evidence="1" id="KW-1133">Transmembrane helix</keyword>
<evidence type="ECO:0000313" key="2">
    <source>
        <dbReference type="EMBL" id="KPQ43636.1"/>
    </source>
</evidence>
<proteinExistence type="predicted"/>
<accession>A0A0P7ZIP6</accession>
<feature type="transmembrane region" description="Helical" evidence="1">
    <location>
        <begin position="6"/>
        <end position="25"/>
    </location>
</feature>